<proteinExistence type="predicted"/>
<protein>
    <submittedName>
        <fullName evidence="2">Uncharacterized protein</fullName>
    </submittedName>
</protein>
<reference evidence="2 3" key="1">
    <citation type="submission" date="2019-07" db="EMBL/GenBank/DDBJ databases">
        <title>WGS assembly of Gossypium tomentosum.</title>
        <authorList>
            <person name="Chen Z.J."/>
            <person name="Sreedasyam A."/>
            <person name="Ando A."/>
            <person name="Song Q."/>
            <person name="De L."/>
            <person name="Hulse-Kemp A."/>
            <person name="Ding M."/>
            <person name="Ye W."/>
            <person name="Kirkbride R."/>
            <person name="Jenkins J."/>
            <person name="Plott C."/>
            <person name="Lovell J."/>
            <person name="Lin Y.-M."/>
            <person name="Vaughn R."/>
            <person name="Liu B."/>
            <person name="Li W."/>
            <person name="Simpson S."/>
            <person name="Scheffler B."/>
            <person name="Saski C."/>
            <person name="Grover C."/>
            <person name="Hu G."/>
            <person name="Conover J."/>
            <person name="Carlson J."/>
            <person name="Shu S."/>
            <person name="Boston L."/>
            <person name="Williams M."/>
            <person name="Peterson D."/>
            <person name="Mcgee K."/>
            <person name="Jones D."/>
            <person name="Wendel J."/>
            <person name="Stelly D."/>
            <person name="Grimwood J."/>
            <person name="Schmutz J."/>
        </authorList>
    </citation>
    <scope>NUCLEOTIDE SEQUENCE [LARGE SCALE GENOMIC DNA]</scope>
    <source>
        <strain evidence="2">7179.01</strain>
    </source>
</reference>
<keyword evidence="1" id="KW-0732">Signal</keyword>
<feature type="chain" id="PRO_5022903435" evidence="1">
    <location>
        <begin position="22"/>
        <end position="49"/>
    </location>
</feature>
<keyword evidence="3" id="KW-1185">Reference proteome</keyword>
<gene>
    <name evidence="2" type="ORF">ES332_D07G189900v1</name>
</gene>
<feature type="signal peptide" evidence="1">
    <location>
        <begin position="1"/>
        <end position="21"/>
    </location>
</feature>
<dbReference type="Proteomes" id="UP000322667">
    <property type="component" value="Chromosome D07"/>
</dbReference>
<sequence>MGVSNMKTWLICLALIGIVVMEEVIQIDAAMTIHHPEVSGLVSYRRLLQ</sequence>
<dbReference type="AlphaFoldDB" id="A0A5D2K8C6"/>
<organism evidence="2 3">
    <name type="scientific">Gossypium tomentosum</name>
    <name type="common">Hawaiian cotton</name>
    <name type="synonym">Gossypium sandvicense</name>
    <dbReference type="NCBI Taxonomy" id="34277"/>
    <lineage>
        <taxon>Eukaryota</taxon>
        <taxon>Viridiplantae</taxon>
        <taxon>Streptophyta</taxon>
        <taxon>Embryophyta</taxon>
        <taxon>Tracheophyta</taxon>
        <taxon>Spermatophyta</taxon>
        <taxon>Magnoliopsida</taxon>
        <taxon>eudicotyledons</taxon>
        <taxon>Gunneridae</taxon>
        <taxon>Pentapetalae</taxon>
        <taxon>rosids</taxon>
        <taxon>malvids</taxon>
        <taxon>Malvales</taxon>
        <taxon>Malvaceae</taxon>
        <taxon>Malvoideae</taxon>
        <taxon>Gossypium</taxon>
    </lineage>
</organism>
<evidence type="ECO:0000256" key="1">
    <source>
        <dbReference type="SAM" id="SignalP"/>
    </source>
</evidence>
<dbReference type="EMBL" id="CM017629">
    <property type="protein sequence ID" value="TYH63401.1"/>
    <property type="molecule type" value="Genomic_DNA"/>
</dbReference>
<accession>A0A5D2K8C6</accession>
<name>A0A5D2K8C6_GOSTO</name>
<evidence type="ECO:0000313" key="2">
    <source>
        <dbReference type="EMBL" id="TYH63401.1"/>
    </source>
</evidence>
<evidence type="ECO:0000313" key="3">
    <source>
        <dbReference type="Proteomes" id="UP000322667"/>
    </source>
</evidence>